<name>A0AAV2NCH3_9HYME</name>
<dbReference type="EMBL" id="OZ034836">
    <property type="protein sequence ID" value="CAL1677878.1"/>
    <property type="molecule type" value="Genomic_DNA"/>
</dbReference>
<gene>
    <name evidence="1" type="ORF">LPLAT_LOCUS3822</name>
</gene>
<organism evidence="1 2">
    <name type="scientific">Lasius platythorax</name>
    <dbReference type="NCBI Taxonomy" id="488582"/>
    <lineage>
        <taxon>Eukaryota</taxon>
        <taxon>Metazoa</taxon>
        <taxon>Ecdysozoa</taxon>
        <taxon>Arthropoda</taxon>
        <taxon>Hexapoda</taxon>
        <taxon>Insecta</taxon>
        <taxon>Pterygota</taxon>
        <taxon>Neoptera</taxon>
        <taxon>Endopterygota</taxon>
        <taxon>Hymenoptera</taxon>
        <taxon>Apocrita</taxon>
        <taxon>Aculeata</taxon>
        <taxon>Formicoidea</taxon>
        <taxon>Formicidae</taxon>
        <taxon>Formicinae</taxon>
        <taxon>Lasius</taxon>
        <taxon>Lasius</taxon>
    </lineage>
</organism>
<sequence length="83" mass="9821">MMDFFLTLFSSTSLTCDFGIYSELAVINRRVFHETFRLFEFSAENTDRSTNEKTLASVNNWRPLISQTVLCGRCYFFMLVRQR</sequence>
<proteinExistence type="predicted"/>
<dbReference type="Proteomes" id="UP001497644">
    <property type="component" value="Chromosome 13"/>
</dbReference>
<evidence type="ECO:0000313" key="1">
    <source>
        <dbReference type="EMBL" id="CAL1677878.1"/>
    </source>
</evidence>
<reference evidence="1" key="1">
    <citation type="submission" date="2024-04" db="EMBL/GenBank/DDBJ databases">
        <authorList>
            <consortium name="Molecular Ecology Group"/>
        </authorList>
    </citation>
    <scope>NUCLEOTIDE SEQUENCE</scope>
</reference>
<dbReference type="AlphaFoldDB" id="A0AAV2NCH3"/>
<evidence type="ECO:0008006" key="3">
    <source>
        <dbReference type="Google" id="ProtNLM"/>
    </source>
</evidence>
<protein>
    <recommendedName>
        <fullName evidence="3">Secreted protein</fullName>
    </recommendedName>
</protein>
<keyword evidence="2" id="KW-1185">Reference proteome</keyword>
<evidence type="ECO:0000313" key="2">
    <source>
        <dbReference type="Proteomes" id="UP001497644"/>
    </source>
</evidence>
<accession>A0AAV2NCH3</accession>